<sequence length="511" mass="56361">MGEPNQNLQDDSAIIPVLGPAPNHNPPTDASSPPPISLPPIGHLLASIPPSPTPAAGPVPSIEDASTAPVPAPELHPTDMARTVIRPSHGPGLLYPPDRSRAATSLSPSPSLSSTLSVCSFSAAASSGPRGSLSPPYVFSGASRNTTPGSSVALPYGSPPADEYDGSEDARQLEEQAAVEQAEEGSIVVDRDELRGTDAGYESDNGSSASTSLAESIRDYIYENGRRYHRFREGRYNFPNDDSEQQREDMKHSMVKMLCGNQLFFAPLGRNPQQILDIGTGTGIWAIEMGDLFESATVLGVDLSPIQPEWVPPNVRFMVDDVESPWLHPRNYFDYIHARHTVMAIKDWPRLMRRSLEHLKPGGWLEIQEVFHSPISVHGTMPPDHPVAQYWRFIHDGLTRLGVQFHAVANERMKHMMQECGYVNVQERVLHIPIGTWPKNKVLKTVGLYWRTILLDGVQAIALGPLTRGCGWSREQVELFLIQVRKGYHDNSCLAYMPLHIIFGQKPMREC</sequence>
<evidence type="ECO:0008006" key="5">
    <source>
        <dbReference type="Google" id="ProtNLM"/>
    </source>
</evidence>
<dbReference type="PANTHER" id="PTHR43591">
    <property type="entry name" value="METHYLTRANSFERASE"/>
    <property type="match status" value="1"/>
</dbReference>
<dbReference type="PANTHER" id="PTHR43591:SF10">
    <property type="entry name" value="ABC TRANSMEMBRANE TYPE-1 DOMAIN-CONTAINING PROTEIN-RELATED"/>
    <property type="match status" value="1"/>
</dbReference>
<dbReference type="Pfam" id="PF13489">
    <property type="entry name" value="Methyltransf_23"/>
    <property type="match status" value="1"/>
</dbReference>
<dbReference type="GO" id="GO:0008168">
    <property type="term" value="F:methyltransferase activity"/>
    <property type="evidence" value="ECO:0007669"/>
    <property type="project" value="TreeGrafter"/>
</dbReference>
<dbReference type="Proteomes" id="UP001239445">
    <property type="component" value="Unassembled WGS sequence"/>
</dbReference>
<dbReference type="AlphaFoldDB" id="A0AAJ0BMG3"/>
<reference evidence="3" key="1">
    <citation type="submission" date="2023-06" db="EMBL/GenBank/DDBJ databases">
        <title>Genome-scale phylogeny and comparative genomics of the fungal order Sordariales.</title>
        <authorList>
            <consortium name="Lawrence Berkeley National Laboratory"/>
            <person name="Hensen N."/>
            <person name="Bonometti L."/>
            <person name="Westerberg I."/>
            <person name="Brannstrom I.O."/>
            <person name="Guillou S."/>
            <person name="Cros-Aarteil S."/>
            <person name="Calhoun S."/>
            <person name="Haridas S."/>
            <person name="Kuo A."/>
            <person name="Mondo S."/>
            <person name="Pangilinan J."/>
            <person name="Riley R."/>
            <person name="Labutti K."/>
            <person name="Andreopoulos B."/>
            <person name="Lipzen A."/>
            <person name="Chen C."/>
            <person name="Yanf M."/>
            <person name="Daum C."/>
            <person name="Ng V."/>
            <person name="Clum A."/>
            <person name="Steindorff A."/>
            <person name="Ohm R."/>
            <person name="Martin F."/>
            <person name="Silar P."/>
            <person name="Natvig D."/>
            <person name="Lalanne C."/>
            <person name="Gautier V."/>
            <person name="Ament-Velasquez S.L."/>
            <person name="Kruys A."/>
            <person name="Hutchinson M.I."/>
            <person name="Powell A.J."/>
            <person name="Barry K."/>
            <person name="Miller A.N."/>
            <person name="Grigoriev I.V."/>
            <person name="Debuchy R."/>
            <person name="Gladieux P."/>
            <person name="Thoren M.H."/>
            <person name="Johannesson H."/>
        </authorList>
    </citation>
    <scope>NUCLEOTIDE SEQUENCE</scope>
    <source>
        <strain evidence="3">PSN4</strain>
    </source>
</reference>
<evidence type="ECO:0000256" key="1">
    <source>
        <dbReference type="ARBA" id="ARBA00038158"/>
    </source>
</evidence>
<dbReference type="InterPro" id="IPR029063">
    <property type="entry name" value="SAM-dependent_MTases_sf"/>
</dbReference>
<comment type="similarity">
    <text evidence="1">Belongs to the methyltransferase superfamily. LaeA methyltransferase family.</text>
</comment>
<name>A0AAJ0BMG3_9PEZI</name>
<evidence type="ECO:0000313" key="4">
    <source>
        <dbReference type="Proteomes" id="UP001239445"/>
    </source>
</evidence>
<feature type="compositionally biased region" description="Low complexity" evidence="2">
    <location>
        <begin position="102"/>
        <end position="115"/>
    </location>
</feature>
<accession>A0AAJ0BMG3</accession>
<feature type="region of interest" description="Disordered" evidence="2">
    <location>
        <begin position="1"/>
        <end position="115"/>
    </location>
</feature>
<evidence type="ECO:0000256" key="2">
    <source>
        <dbReference type="SAM" id="MobiDB-lite"/>
    </source>
</evidence>
<dbReference type="CDD" id="cd02440">
    <property type="entry name" value="AdoMet_MTases"/>
    <property type="match status" value="1"/>
</dbReference>
<protein>
    <recommendedName>
        <fullName evidence="5">S-adenosyl-L-methionine-dependent methyltransferase</fullName>
    </recommendedName>
</protein>
<dbReference type="Gene3D" id="3.40.50.150">
    <property type="entry name" value="Vaccinia Virus protein VP39"/>
    <property type="match status" value="1"/>
</dbReference>
<proteinExistence type="inferred from homology"/>
<evidence type="ECO:0000313" key="3">
    <source>
        <dbReference type="EMBL" id="KAK1758616.1"/>
    </source>
</evidence>
<organism evidence="3 4">
    <name type="scientific">Echria macrotheca</name>
    <dbReference type="NCBI Taxonomy" id="438768"/>
    <lineage>
        <taxon>Eukaryota</taxon>
        <taxon>Fungi</taxon>
        <taxon>Dikarya</taxon>
        <taxon>Ascomycota</taxon>
        <taxon>Pezizomycotina</taxon>
        <taxon>Sordariomycetes</taxon>
        <taxon>Sordariomycetidae</taxon>
        <taxon>Sordariales</taxon>
        <taxon>Schizotheciaceae</taxon>
        <taxon>Echria</taxon>
    </lineage>
</organism>
<dbReference type="EMBL" id="MU839829">
    <property type="protein sequence ID" value="KAK1758616.1"/>
    <property type="molecule type" value="Genomic_DNA"/>
</dbReference>
<dbReference type="SUPFAM" id="SSF53335">
    <property type="entry name" value="S-adenosyl-L-methionine-dependent methyltransferases"/>
    <property type="match status" value="1"/>
</dbReference>
<feature type="region of interest" description="Disordered" evidence="2">
    <location>
        <begin position="144"/>
        <end position="210"/>
    </location>
</feature>
<feature type="compositionally biased region" description="Polar residues" evidence="2">
    <location>
        <begin position="1"/>
        <end position="10"/>
    </location>
</feature>
<gene>
    <name evidence="3" type="ORF">QBC47DRAFT_399513</name>
</gene>
<keyword evidence="4" id="KW-1185">Reference proteome</keyword>
<comment type="caution">
    <text evidence="3">The sequence shown here is derived from an EMBL/GenBank/DDBJ whole genome shotgun (WGS) entry which is preliminary data.</text>
</comment>